<gene>
    <name evidence="1" type="ORF">LITE_LOCUS41588</name>
</gene>
<evidence type="ECO:0000313" key="2">
    <source>
        <dbReference type="Proteomes" id="UP001154282"/>
    </source>
</evidence>
<reference evidence="1" key="1">
    <citation type="submission" date="2022-08" db="EMBL/GenBank/DDBJ databases">
        <authorList>
            <person name="Gutierrez-Valencia J."/>
        </authorList>
    </citation>
    <scope>NUCLEOTIDE SEQUENCE</scope>
</reference>
<dbReference type="AlphaFoldDB" id="A0AAV0Q4M9"/>
<organism evidence="1 2">
    <name type="scientific">Linum tenue</name>
    <dbReference type="NCBI Taxonomy" id="586396"/>
    <lineage>
        <taxon>Eukaryota</taxon>
        <taxon>Viridiplantae</taxon>
        <taxon>Streptophyta</taxon>
        <taxon>Embryophyta</taxon>
        <taxon>Tracheophyta</taxon>
        <taxon>Spermatophyta</taxon>
        <taxon>Magnoliopsida</taxon>
        <taxon>eudicotyledons</taxon>
        <taxon>Gunneridae</taxon>
        <taxon>Pentapetalae</taxon>
        <taxon>rosids</taxon>
        <taxon>fabids</taxon>
        <taxon>Malpighiales</taxon>
        <taxon>Linaceae</taxon>
        <taxon>Linum</taxon>
    </lineage>
</organism>
<name>A0AAV0Q4M9_9ROSI</name>
<keyword evidence="2" id="KW-1185">Reference proteome</keyword>
<proteinExistence type="predicted"/>
<evidence type="ECO:0000313" key="1">
    <source>
        <dbReference type="EMBL" id="CAI0540210.1"/>
    </source>
</evidence>
<dbReference type="Proteomes" id="UP001154282">
    <property type="component" value="Unassembled WGS sequence"/>
</dbReference>
<dbReference type="EMBL" id="CAMGYJ010000009">
    <property type="protein sequence ID" value="CAI0540210.1"/>
    <property type="molecule type" value="Genomic_DNA"/>
</dbReference>
<accession>A0AAV0Q4M9</accession>
<comment type="caution">
    <text evidence="1">The sequence shown here is derived from an EMBL/GenBank/DDBJ whole genome shotgun (WGS) entry which is preliminary data.</text>
</comment>
<sequence length="43" mass="4865">MAFGCYGVRRRLSLAELCLLTDGVSRIFEFLQILGSQMQGDRL</sequence>
<protein>
    <submittedName>
        <fullName evidence="1">Uncharacterized protein</fullName>
    </submittedName>
</protein>